<keyword evidence="1" id="KW-0175">Coiled coil</keyword>
<dbReference type="Proteomes" id="UP001144471">
    <property type="component" value="Unassembled WGS sequence"/>
</dbReference>
<comment type="caution">
    <text evidence="2">The sequence shown here is derived from an EMBL/GenBank/DDBJ whole genome shotgun (WGS) entry which is preliminary data.</text>
</comment>
<dbReference type="EMBL" id="BSDY01000002">
    <property type="protein sequence ID" value="GLI55173.1"/>
    <property type="molecule type" value="Genomic_DNA"/>
</dbReference>
<sequence>MSEKKEGFFSSLFKGKRNSQTEEEKVILQNMLDKKDRIISQLQEKLNLEAEKRKKTEVFLKQTDIIQRNLENKDKKNRELKALLEASEERFQNTTTEKEEVLEKYNDLVRILQETKEENSTLKEEIGDLNALKLREEQVQILGDISLSRDEIEEMQEEITSLKNLCGEQRSAIDQLDADKVKLDGEISYRDSIILELRERQEVSKTPEKNDLNYRLPLEVLLASTKYSDVLDALHKENITFVDEVRKDIHTIVEDIKNSDLALSAIDNFNRGRYCWDVKTYISKGPKLSKIFNRQRKLLGYFSENYMEFLIDLEGFDLNRVSELGYSEKQIKDFQEKIKEYDHIKISK</sequence>
<accession>A0A9W6LM79</accession>
<protein>
    <submittedName>
        <fullName evidence="2">Uncharacterized protein</fullName>
    </submittedName>
</protein>
<dbReference type="AlphaFoldDB" id="A0A9W6LM79"/>
<gene>
    <name evidence="2" type="ORF">PM10SUCC1_06880</name>
</gene>
<proteinExistence type="predicted"/>
<evidence type="ECO:0000256" key="1">
    <source>
        <dbReference type="SAM" id="Coils"/>
    </source>
</evidence>
<feature type="coiled-coil region" evidence="1">
    <location>
        <begin position="66"/>
        <end position="172"/>
    </location>
</feature>
<keyword evidence="3" id="KW-1185">Reference proteome</keyword>
<reference evidence="2" key="1">
    <citation type="submission" date="2022-12" db="EMBL/GenBank/DDBJ databases">
        <title>Reference genome sequencing for broad-spectrum identification of bacterial and archaeal isolates by mass spectrometry.</title>
        <authorList>
            <person name="Sekiguchi Y."/>
            <person name="Tourlousse D.M."/>
        </authorList>
    </citation>
    <scope>NUCLEOTIDE SEQUENCE</scope>
    <source>
        <strain evidence="2">10succ1</strain>
    </source>
</reference>
<name>A0A9W6LM79_9FUSO</name>
<evidence type="ECO:0000313" key="2">
    <source>
        <dbReference type="EMBL" id="GLI55173.1"/>
    </source>
</evidence>
<evidence type="ECO:0000313" key="3">
    <source>
        <dbReference type="Proteomes" id="UP001144471"/>
    </source>
</evidence>
<dbReference type="RefSeq" id="WP_281833466.1">
    <property type="nucleotide sequence ID" value="NZ_BSDY01000002.1"/>
</dbReference>
<organism evidence="2 3">
    <name type="scientific">Propionigenium maris DSM 9537</name>
    <dbReference type="NCBI Taxonomy" id="1123000"/>
    <lineage>
        <taxon>Bacteria</taxon>
        <taxon>Fusobacteriati</taxon>
        <taxon>Fusobacteriota</taxon>
        <taxon>Fusobacteriia</taxon>
        <taxon>Fusobacteriales</taxon>
        <taxon>Fusobacteriaceae</taxon>
        <taxon>Propionigenium</taxon>
    </lineage>
</organism>